<proteinExistence type="predicted"/>
<dbReference type="PROSITE" id="PS01186">
    <property type="entry name" value="EGF_2"/>
    <property type="match status" value="1"/>
</dbReference>
<evidence type="ECO:0000313" key="3">
    <source>
        <dbReference type="EMBL" id="CAF4353054.1"/>
    </source>
</evidence>
<feature type="non-terminal residue" evidence="3">
    <location>
        <position position="53"/>
    </location>
</feature>
<dbReference type="PROSITE" id="PS50026">
    <property type="entry name" value="EGF_3"/>
    <property type="match status" value="1"/>
</dbReference>
<dbReference type="Gene3D" id="2.10.25.10">
    <property type="entry name" value="Laminin"/>
    <property type="match status" value="1"/>
</dbReference>
<dbReference type="Pfam" id="PF00008">
    <property type="entry name" value="EGF"/>
    <property type="match status" value="1"/>
</dbReference>
<protein>
    <recommendedName>
        <fullName evidence="2">EGF-like domain-containing protein</fullName>
    </recommendedName>
</protein>
<dbReference type="AlphaFoldDB" id="A0A820L3U6"/>
<keyword evidence="1" id="KW-0245">EGF-like domain</keyword>
<dbReference type="PROSITE" id="PS00022">
    <property type="entry name" value="EGF_1"/>
    <property type="match status" value="1"/>
</dbReference>
<name>A0A820L3U6_9BILA</name>
<feature type="disulfide bond" evidence="1">
    <location>
        <begin position="25"/>
        <end position="34"/>
    </location>
</feature>
<gene>
    <name evidence="3" type="ORF">JBS370_LOCUS41988</name>
</gene>
<evidence type="ECO:0000259" key="2">
    <source>
        <dbReference type="PROSITE" id="PS50026"/>
    </source>
</evidence>
<comment type="caution">
    <text evidence="1">Lacks conserved residue(s) required for the propagation of feature annotation.</text>
</comment>
<dbReference type="CDD" id="cd00054">
    <property type="entry name" value="EGF_CA"/>
    <property type="match status" value="1"/>
</dbReference>
<dbReference type="SUPFAM" id="SSF57196">
    <property type="entry name" value="EGF/Laminin"/>
    <property type="match status" value="1"/>
</dbReference>
<feature type="domain" description="EGF-like" evidence="2">
    <location>
        <begin position="1"/>
        <end position="35"/>
    </location>
</feature>
<comment type="caution">
    <text evidence="3">The sequence shown here is derived from an EMBL/GenBank/DDBJ whole genome shotgun (WGS) entry which is preliminary data.</text>
</comment>
<evidence type="ECO:0000256" key="1">
    <source>
        <dbReference type="PROSITE-ProRule" id="PRU00076"/>
    </source>
</evidence>
<evidence type="ECO:0000313" key="4">
    <source>
        <dbReference type="Proteomes" id="UP000663836"/>
    </source>
</evidence>
<dbReference type="InterPro" id="IPR000742">
    <property type="entry name" value="EGF"/>
</dbReference>
<sequence>MCLNGGTCIPADEYALPHKNFYCICPIGYIGERCEIAEKKIHILFEKNIIISQ</sequence>
<dbReference type="EMBL" id="CAJOBD010051537">
    <property type="protein sequence ID" value="CAF4353054.1"/>
    <property type="molecule type" value="Genomic_DNA"/>
</dbReference>
<dbReference type="Proteomes" id="UP000663836">
    <property type="component" value="Unassembled WGS sequence"/>
</dbReference>
<keyword evidence="1" id="KW-1015">Disulfide bond</keyword>
<accession>A0A820L3U6</accession>
<reference evidence="3" key="1">
    <citation type="submission" date="2021-02" db="EMBL/GenBank/DDBJ databases">
        <authorList>
            <person name="Nowell W R."/>
        </authorList>
    </citation>
    <scope>NUCLEOTIDE SEQUENCE</scope>
</reference>
<organism evidence="3 4">
    <name type="scientific">Rotaria sordida</name>
    <dbReference type="NCBI Taxonomy" id="392033"/>
    <lineage>
        <taxon>Eukaryota</taxon>
        <taxon>Metazoa</taxon>
        <taxon>Spiralia</taxon>
        <taxon>Gnathifera</taxon>
        <taxon>Rotifera</taxon>
        <taxon>Eurotatoria</taxon>
        <taxon>Bdelloidea</taxon>
        <taxon>Philodinida</taxon>
        <taxon>Philodinidae</taxon>
        <taxon>Rotaria</taxon>
    </lineage>
</organism>